<evidence type="ECO:0000259" key="2">
    <source>
        <dbReference type="Pfam" id="PF26640"/>
    </source>
</evidence>
<dbReference type="InterPro" id="IPR058525">
    <property type="entry name" value="DUF8212"/>
</dbReference>
<feature type="domain" description="DUF8212" evidence="2">
    <location>
        <begin position="232"/>
        <end position="270"/>
    </location>
</feature>
<name>A0A1G4BP35_9PEZI</name>
<dbReference type="Pfam" id="PF06985">
    <property type="entry name" value="HET"/>
    <property type="match status" value="1"/>
</dbReference>
<reference evidence="3 4" key="1">
    <citation type="submission" date="2016-09" db="EMBL/GenBank/DDBJ databases">
        <authorList>
            <person name="Capua I."/>
            <person name="De Benedictis P."/>
            <person name="Joannis T."/>
            <person name="Lombin L.H."/>
            <person name="Cattoli G."/>
        </authorList>
    </citation>
    <scope>NUCLEOTIDE SEQUENCE [LARGE SCALE GENOMIC DNA]</scope>
    <source>
        <strain evidence="3 4">IMI 309357</strain>
    </source>
</reference>
<organism evidence="3 4">
    <name type="scientific">Colletotrichum orchidophilum</name>
    <dbReference type="NCBI Taxonomy" id="1209926"/>
    <lineage>
        <taxon>Eukaryota</taxon>
        <taxon>Fungi</taxon>
        <taxon>Dikarya</taxon>
        <taxon>Ascomycota</taxon>
        <taxon>Pezizomycotina</taxon>
        <taxon>Sordariomycetes</taxon>
        <taxon>Hypocreomycetidae</taxon>
        <taxon>Glomerellales</taxon>
        <taxon>Glomerellaceae</taxon>
        <taxon>Colletotrichum</taxon>
    </lineage>
</organism>
<accession>A0A1G4BP35</accession>
<dbReference type="AlphaFoldDB" id="A0A1G4BP35"/>
<protein>
    <submittedName>
        <fullName evidence="3">Uncharacterized protein</fullName>
    </submittedName>
</protein>
<evidence type="ECO:0000313" key="4">
    <source>
        <dbReference type="Proteomes" id="UP000176998"/>
    </source>
</evidence>
<evidence type="ECO:0000313" key="3">
    <source>
        <dbReference type="EMBL" id="OHF03222.1"/>
    </source>
</evidence>
<dbReference type="STRING" id="1209926.A0A1G4BP35"/>
<dbReference type="RefSeq" id="XP_022480359.1">
    <property type="nucleotide sequence ID" value="XM_022613260.1"/>
</dbReference>
<feature type="domain" description="Heterokaryon incompatibility" evidence="1">
    <location>
        <begin position="22"/>
        <end position="113"/>
    </location>
</feature>
<dbReference type="PANTHER" id="PTHR10622">
    <property type="entry name" value="HET DOMAIN-CONTAINING PROTEIN"/>
    <property type="match status" value="1"/>
</dbReference>
<dbReference type="PANTHER" id="PTHR10622:SF12">
    <property type="entry name" value="HET DOMAIN-CONTAINING PROTEIN"/>
    <property type="match status" value="1"/>
</dbReference>
<dbReference type="OrthoDB" id="20872at2759"/>
<evidence type="ECO:0000259" key="1">
    <source>
        <dbReference type="Pfam" id="PF06985"/>
    </source>
</evidence>
<comment type="caution">
    <text evidence="3">The sequence shown here is derived from an EMBL/GenBank/DDBJ whole genome shotgun (WGS) entry which is preliminary data.</text>
</comment>
<keyword evidence="4" id="KW-1185">Reference proteome</keyword>
<proteinExistence type="predicted"/>
<gene>
    <name evidence="3" type="ORF">CORC01_01606</name>
</gene>
<dbReference type="GeneID" id="34554770"/>
<sequence>MWLIDTETLKLGQFIGRNIPSYAILSHTWAEEEVSFQDIQGQSPGRQQPTAINKIGFAKIQRTCALARQQGLQYAWIDTCCIDKSSSAELTEAINSMFKWYQRANVCYVWLSDLIPSTNIYSDDGARELGTCRWFTRGWTLQELIASRTVQFYDQDWTLVGSKSGLLRQLHAVTAIDIDVLGGDERALTYTTVAEKMSWAAGRDTTRIEDAAYCLMGIFDINMPLFYGEEEKAFQRLQNEILAKSNDVTIFAWERGEHRPPPTQSFRDTEGQRVLSGLLAESADDFGIHRHQGRIDPTSGRRPTLQVTKSSIKLFTELTWEEVPETGGRRYYIYCGSRDQGEDIIIVRLVKVVGGSFVRENMDQRAPIPNLRWDRFRRRELNLLVKFSPYPIRLFSHNVGFRTRLKFRCPENMSVAEASPWSKWNDEGCEFVAHPRAFCGSVLFHIRWLLPFSVGLQRSHSTDYVFIFDSNLPNRTGLSPFLMRGTLLERYGVFQTKVDYINSYLDSQRPGSSVFDDVVTRVGLPMADKAVINLPSPNPSALLSFSWTHKSVTSGARTEEWEVAFDINWMGDRAASSQENIIDGENTTS</sequence>
<dbReference type="Pfam" id="PF26640">
    <property type="entry name" value="DUF8212"/>
    <property type="match status" value="1"/>
</dbReference>
<dbReference type="Proteomes" id="UP000176998">
    <property type="component" value="Unassembled WGS sequence"/>
</dbReference>
<dbReference type="EMBL" id="MJBS01000008">
    <property type="protein sequence ID" value="OHF03222.1"/>
    <property type="molecule type" value="Genomic_DNA"/>
</dbReference>
<dbReference type="InterPro" id="IPR010730">
    <property type="entry name" value="HET"/>
</dbReference>